<protein>
    <submittedName>
        <fullName evidence="2">Uncharacterized protein</fullName>
    </submittedName>
</protein>
<evidence type="ECO:0000313" key="3">
    <source>
        <dbReference type="Proteomes" id="UP000324358"/>
    </source>
</evidence>
<keyword evidence="1" id="KW-0472">Membrane</keyword>
<name>A0A5D0QUC4_9FLAO</name>
<accession>A0A5D0QUC4</accession>
<proteinExistence type="predicted"/>
<reference evidence="2 3" key="1">
    <citation type="submission" date="2019-08" db="EMBL/GenBank/DDBJ databases">
        <title>Genomes of Antarctic Bizionia species.</title>
        <authorList>
            <person name="Bowman J.P."/>
        </authorList>
    </citation>
    <scope>NUCLEOTIDE SEQUENCE [LARGE SCALE GENOMIC DNA]</scope>
    <source>
        <strain evidence="2 3">APA-1</strain>
    </source>
</reference>
<dbReference type="OrthoDB" id="1442049at2"/>
<keyword evidence="1" id="KW-1133">Transmembrane helix</keyword>
<dbReference type="EMBL" id="VSKL01000003">
    <property type="protein sequence ID" value="TYB72702.1"/>
    <property type="molecule type" value="Genomic_DNA"/>
</dbReference>
<evidence type="ECO:0000313" key="2">
    <source>
        <dbReference type="EMBL" id="TYB72702.1"/>
    </source>
</evidence>
<dbReference type="RefSeq" id="WP_066251225.1">
    <property type="nucleotide sequence ID" value="NZ_VSKL01000003.1"/>
</dbReference>
<organism evidence="2 3">
    <name type="scientific">Bizionia algoritergicola</name>
    <dbReference type="NCBI Taxonomy" id="291187"/>
    <lineage>
        <taxon>Bacteria</taxon>
        <taxon>Pseudomonadati</taxon>
        <taxon>Bacteroidota</taxon>
        <taxon>Flavobacteriia</taxon>
        <taxon>Flavobacteriales</taxon>
        <taxon>Flavobacteriaceae</taxon>
        <taxon>Bizionia</taxon>
    </lineage>
</organism>
<feature type="transmembrane region" description="Helical" evidence="1">
    <location>
        <begin position="267"/>
        <end position="284"/>
    </location>
</feature>
<sequence>MLYIKFNIQDTAKFADFQDLYNHMIAIRQPGFQEDEGPNFDWDSMTKEEVDVALVELNDFLDTSPEVLRYNKLIPDYAKEYLEKYVELDNKKLESLGIHNVISVFNYLEYGFEVDMDKLEKSNEQYGIVEFSTGNYPFGGIERFLITLRAFNIIPLECFDGFEVCEITWHSNFEYEMIAQPKKTKKLKSKNTNENPDNPKQRHGCVTAWLILMIVVNSLTALSYLLAGNSVSENFPNGVSSSMLIILALLGIANVIFAVLLFQWNKIGFWGFLTTSIIVLGVNLSIGISLGSSLLGLLGVVVLYAVFQIKKDTVPAWNHLE</sequence>
<keyword evidence="1" id="KW-0812">Transmembrane</keyword>
<dbReference type="Proteomes" id="UP000324358">
    <property type="component" value="Unassembled WGS sequence"/>
</dbReference>
<feature type="transmembrane region" description="Helical" evidence="1">
    <location>
        <begin position="239"/>
        <end position="260"/>
    </location>
</feature>
<dbReference type="AlphaFoldDB" id="A0A5D0QUC4"/>
<comment type="caution">
    <text evidence="2">The sequence shown here is derived from an EMBL/GenBank/DDBJ whole genome shotgun (WGS) entry which is preliminary data.</text>
</comment>
<gene>
    <name evidence="2" type="ORF">ES675_09095</name>
</gene>
<feature type="transmembrane region" description="Helical" evidence="1">
    <location>
        <begin position="206"/>
        <end position="227"/>
    </location>
</feature>
<feature type="transmembrane region" description="Helical" evidence="1">
    <location>
        <begin position="290"/>
        <end position="307"/>
    </location>
</feature>
<keyword evidence="3" id="KW-1185">Reference proteome</keyword>
<evidence type="ECO:0000256" key="1">
    <source>
        <dbReference type="SAM" id="Phobius"/>
    </source>
</evidence>